<sequence>MKQITIIKHIFLLFFVIISQLVDSQKLGIPDLEYFNRRQYEAGTQNWKINESNSDLMYFANNDGLLEYDGVNWRLHKDMGDIIIRSVRCIDEKIYVGGYNEFGYFRYDSLHHLSYMSLSGLPQLKSIGNVWTITQWDNKVVFQSELMLCIYENDELQEIIPAKERFISVFLVNGMLLVQDISQGLLEVRGKNAYPLPGGQIFSGMNVSTVMAIADDKIVIGTMKNGLYLWDLQAIQPWNVEVAPQLQAANIFCGTTYADDYLVFGTIQQGVLIADKQGKLVLQVDKDKGLINNTVLSLFVDKEGSIWCGLDNGIGRINLKSGISFINGYYDLGTGYVMDFYEGSYYFGTNQGLFRISQKDFYNPLKGRSHFKKVPGADGQVWSLYKDENGILCGHNLGVLRVRNGRAETITPSSVNGVWKFIQIEDNPGLMLAGTYDGFILLENIEGNWKFVCKVDGFVESSRFAEWDENGNLWVSHGDRGIFQLTFSDDYKSVDKVKEYAFSNFPSNKMGLVSKINGRLVFIGKDAYYRINADGIVGKEDSYDAFFQAGHYPEKLIEDRFGNIWFFMNNNTGVLRRLEDGTYKKIEFPFVPLKQKLVSSFESIFVSNSNNVFFGIEDGFAHYYVLDNTNFRLPFKVHLRSFKGVGDSIGYVLHQSTNKDTRQLVIPEYPFKKNAFTISYAATFFQDKDVEYATDLVGPDAQHTSWSTQSFVQYTKLKEGDYSFTIRARNRYGVEALPLTFKFKIHPPWHRHIYAKIIYLILILITAGFVAFIFNRRIEISRQKEKLKQRQHYKAKEEQLTNEALRAEKEMIRMRNEKLRNEMLFKEKELANSTMNIIQKNEFLASVKEQLKRIKTLKDSSEIAHKLDLLIKKINKDLDSESHWEVFELHLEQVHEDFLKRLKSKHPELSSREQKLCAYIRMGMSSKEIAVIMNVSYRAVENNRYRLRQNLGIESGENLSRYINSI</sequence>
<reference evidence="4" key="1">
    <citation type="journal article" date="2018" name="Int. J. Syst. Evol. Microbiol.">
        <title>Carboxylicivirga sediminis sp. nov., isolated from coastal sediment.</title>
        <authorList>
            <person name="Wang F.Q."/>
            <person name="Ren L.H."/>
            <person name="Zou R.J."/>
            <person name="Sun Y.Z."/>
            <person name="Liu X.J."/>
            <person name="Jiang F."/>
            <person name="Liu L.J."/>
        </authorList>
    </citation>
    <scope>NUCLEOTIDE SEQUENCE</scope>
    <source>
        <strain evidence="4">JR1</strain>
    </source>
</reference>
<evidence type="ECO:0000259" key="3">
    <source>
        <dbReference type="SMART" id="SM00421"/>
    </source>
</evidence>
<evidence type="ECO:0000256" key="1">
    <source>
        <dbReference type="SAM" id="Coils"/>
    </source>
</evidence>
<dbReference type="AlphaFoldDB" id="A0A941F1Y9"/>
<keyword evidence="2" id="KW-0812">Transmembrane</keyword>
<name>A0A941F1Y9_9BACT</name>
<dbReference type="Pfam" id="PF07495">
    <property type="entry name" value="Y_Y_Y"/>
    <property type="match status" value="1"/>
</dbReference>
<dbReference type="InterPro" id="IPR015943">
    <property type="entry name" value="WD40/YVTN_repeat-like_dom_sf"/>
</dbReference>
<dbReference type="Gene3D" id="2.60.40.10">
    <property type="entry name" value="Immunoglobulins"/>
    <property type="match status" value="1"/>
</dbReference>
<dbReference type="InterPro" id="IPR000792">
    <property type="entry name" value="Tscrpt_reg_LuxR_C"/>
</dbReference>
<dbReference type="Pfam" id="PF00196">
    <property type="entry name" value="GerE"/>
    <property type="match status" value="1"/>
</dbReference>
<accession>A0A941F1Y9</accession>
<evidence type="ECO:0000256" key="2">
    <source>
        <dbReference type="SAM" id="Phobius"/>
    </source>
</evidence>
<dbReference type="GO" id="GO:0003677">
    <property type="term" value="F:DNA binding"/>
    <property type="evidence" value="ECO:0007669"/>
    <property type="project" value="InterPro"/>
</dbReference>
<feature type="transmembrane region" description="Helical" evidence="2">
    <location>
        <begin position="753"/>
        <end position="774"/>
    </location>
</feature>
<dbReference type="RefSeq" id="WP_212188371.1">
    <property type="nucleotide sequence ID" value="NZ_JAGTAR010000002.1"/>
</dbReference>
<organism evidence="4 5">
    <name type="scientific">Carboxylicivirga sediminis</name>
    <dbReference type="NCBI Taxonomy" id="2006564"/>
    <lineage>
        <taxon>Bacteria</taxon>
        <taxon>Pseudomonadati</taxon>
        <taxon>Bacteroidota</taxon>
        <taxon>Bacteroidia</taxon>
        <taxon>Marinilabiliales</taxon>
        <taxon>Marinilabiliaceae</taxon>
        <taxon>Carboxylicivirga</taxon>
    </lineage>
</organism>
<evidence type="ECO:0000313" key="4">
    <source>
        <dbReference type="EMBL" id="MBR8534469.1"/>
    </source>
</evidence>
<dbReference type="Gene3D" id="2.130.10.10">
    <property type="entry name" value="YVTN repeat-like/Quinoprotein amine dehydrogenase"/>
    <property type="match status" value="2"/>
</dbReference>
<keyword evidence="2" id="KW-0472">Membrane</keyword>
<dbReference type="SUPFAM" id="SSF46894">
    <property type="entry name" value="C-terminal effector domain of the bipartite response regulators"/>
    <property type="match status" value="1"/>
</dbReference>
<dbReference type="InterPro" id="IPR036388">
    <property type="entry name" value="WH-like_DNA-bd_sf"/>
</dbReference>
<protein>
    <submittedName>
        <fullName evidence="4">Regulator</fullName>
    </submittedName>
</protein>
<dbReference type="InterPro" id="IPR011047">
    <property type="entry name" value="Quinoprotein_ADH-like_sf"/>
</dbReference>
<dbReference type="Gene3D" id="1.10.10.10">
    <property type="entry name" value="Winged helix-like DNA-binding domain superfamily/Winged helix DNA-binding domain"/>
    <property type="match status" value="1"/>
</dbReference>
<dbReference type="InterPro" id="IPR013783">
    <property type="entry name" value="Ig-like_fold"/>
</dbReference>
<dbReference type="InterPro" id="IPR016032">
    <property type="entry name" value="Sig_transdc_resp-reg_C-effctor"/>
</dbReference>
<dbReference type="EMBL" id="JAGTAR010000002">
    <property type="protein sequence ID" value="MBR8534469.1"/>
    <property type="molecule type" value="Genomic_DNA"/>
</dbReference>
<keyword evidence="5" id="KW-1185">Reference proteome</keyword>
<dbReference type="SMART" id="SM00421">
    <property type="entry name" value="HTH_LUXR"/>
    <property type="match status" value="1"/>
</dbReference>
<comment type="caution">
    <text evidence="4">The sequence shown here is derived from an EMBL/GenBank/DDBJ whole genome shotgun (WGS) entry which is preliminary data.</text>
</comment>
<dbReference type="GO" id="GO:0006355">
    <property type="term" value="P:regulation of DNA-templated transcription"/>
    <property type="evidence" value="ECO:0007669"/>
    <property type="project" value="InterPro"/>
</dbReference>
<feature type="domain" description="HTH luxR-type" evidence="3">
    <location>
        <begin position="906"/>
        <end position="963"/>
    </location>
</feature>
<dbReference type="InterPro" id="IPR011123">
    <property type="entry name" value="Y_Y_Y"/>
</dbReference>
<gene>
    <name evidence="4" type="ORF">KDU71_02775</name>
</gene>
<keyword evidence="1" id="KW-0175">Coiled coil</keyword>
<evidence type="ECO:0000313" key="5">
    <source>
        <dbReference type="Proteomes" id="UP000679220"/>
    </source>
</evidence>
<dbReference type="Proteomes" id="UP000679220">
    <property type="component" value="Unassembled WGS sequence"/>
</dbReference>
<proteinExistence type="predicted"/>
<dbReference type="SUPFAM" id="SSF50998">
    <property type="entry name" value="Quinoprotein alcohol dehydrogenase-like"/>
    <property type="match status" value="1"/>
</dbReference>
<reference evidence="4" key="2">
    <citation type="submission" date="2021-04" db="EMBL/GenBank/DDBJ databases">
        <authorList>
            <person name="Zhang T."/>
            <person name="Zhang Y."/>
            <person name="Lu D."/>
            <person name="Zuo D."/>
            <person name="Du Z."/>
        </authorList>
    </citation>
    <scope>NUCLEOTIDE SEQUENCE</scope>
    <source>
        <strain evidence="4">JR1</strain>
    </source>
</reference>
<feature type="coiled-coil region" evidence="1">
    <location>
        <begin position="790"/>
        <end position="836"/>
    </location>
</feature>
<keyword evidence="2" id="KW-1133">Transmembrane helix</keyword>